<dbReference type="InterPro" id="IPR029063">
    <property type="entry name" value="SAM-dependent_MTases_sf"/>
</dbReference>
<sequence length="288" mass="32758">MLAYVERHVRKLEEDADSLPRGEIFKRLGALGLDDCGEFLLSLPNASFPRLSRVLPRMASDQIQRDWTGNYGIPLLKQTLNFVRSMSATYTRITGRAIQDASVLDYGCGYGRIARLMYAYVDEANLWGVDPWDRSIEICRADGMGRNFVQSDYLPESLPVGGRTFDLIYAFSVFTHLSERATLASFSALRKHIKPDGVLLITIRPEEYWANDSHTTPNQKRDLVRQHNDTGFAFCPHFREAVDGDITYGDTSFTLAWLEASVPEWQIVATDRSLEDSLQRYIFLTPKT</sequence>
<dbReference type="EMBL" id="NFZS01000001">
    <property type="protein sequence ID" value="RAO77491.1"/>
    <property type="molecule type" value="Genomic_DNA"/>
</dbReference>
<dbReference type="PANTHER" id="PTHR43464">
    <property type="entry name" value="METHYLTRANSFERASE"/>
    <property type="match status" value="1"/>
</dbReference>
<dbReference type="CDD" id="cd02440">
    <property type="entry name" value="AdoMet_MTases"/>
    <property type="match status" value="1"/>
</dbReference>
<accession>A0A328P818</accession>
<dbReference type="Gene3D" id="3.40.50.150">
    <property type="entry name" value="Vaccinia Virus protein VP39"/>
    <property type="match status" value="1"/>
</dbReference>
<reference evidence="1 2" key="1">
    <citation type="journal article" date="2018" name="Genet. Mol. Biol.">
        <title>The genome sequence of Dyella jiangningensis FCAV SCS01 from a lignocellulose-decomposing microbial consortium metagenome reveals potential for biotechnological applications.</title>
        <authorList>
            <person name="Desiderato J.G."/>
            <person name="Alvarenga D.O."/>
            <person name="Constancio M.T.L."/>
            <person name="Alves L.M.C."/>
            <person name="Varani A.M."/>
        </authorList>
    </citation>
    <scope>NUCLEOTIDE SEQUENCE [LARGE SCALE GENOMIC DNA]</scope>
    <source>
        <strain evidence="1 2">FCAV SCS01</strain>
    </source>
</reference>
<dbReference type="GO" id="GO:0008168">
    <property type="term" value="F:methyltransferase activity"/>
    <property type="evidence" value="ECO:0007669"/>
    <property type="project" value="TreeGrafter"/>
</dbReference>
<comment type="caution">
    <text evidence="1">The sequence shown here is derived from an EMBL/GenBank/DDBJ whole genome shotgun (WGS) entry which is preliminary data.</text>
</comment>
<dbReference type="SUPFAM" id="SSF53335">
    <property type="entry name" value="S-adenosyl-L-methionine-dependent methyltransferases"/>
    <property type="match status" value="1"/>
</dbReference>
<protein>
    <recommendedName>
        <fullName evidence="3">Methyltransferase type 11 domain-containing protein</fullName>
    </recommendedName>
</protein>
<dbReference type="Proteomes" id="UP000248926">
    <property type="component" value="Unassembled WGS sequence"/>
</dbReference>
<evidence type="ECO:0000313" key="1">
    <source>
        <dbReference type="EMBL" id="RAO77491.1"/>
    </source>
</evidence>
<dbReference type="Pfam" id="PF13489">
    <property type="entry name" value="Methyltransf_23"/>
    <property type="match status" value="1"/>
</dbReference>
<dbReference type="OrthoDB" id="9811589at2"/>
<name>A0A328P818_9GAMM</name>
<evidence type="ECO:0008006" key="3">
    <source>
        <dbReference type="Google" id="ProtNLM"/>
    </source>
</evidence>
<evidence type="ECO:0000313" key="2">
    <source>
        <dbReference type="Proteomes" id="UP000248926"/>
    </source>
</evidence>
<dbReference type="AlphaFoldDB" id="A0A328P818"/>
<proteinExistence type="predicted"/>
<dbReference type="PANTHER" id="PTHR43464:SF78">
    <property type="entry name" value="SLR1117 PROTEIN"/>
    <property type="match status" value="1"/>
</dbReference>
<keyword evidence="2" id="KW-1185">Reference proteome</keyword>
<gene>
    <name evidence="1" type="ORF">CA260_06340</name>
</gene>
<dbReference type="RefSeq" id="WP_111981517.1">
    <property type="nucleotide sequence ID" value="NZ_NFZS01000001.1"/>
</dbReference>
<organism evidence="1 2">
    <name type="scientific">Dyella jiangningensis</name>
    <dbReference type="NCBI Taxonomy" id="1379159"/>
    <lineage>
        <taxon>Bacteria</taxon>
        <taxon>Pseudomonadati</taxon>
        <taxon>Pseudomonadota</taxon>
        <taxon>Gammaproteobacteria</taxon>
        <taxon>Lysobacterales</taxon>
        <taxon>Rhodanobacteraceae</taxon>
        <taxon>Dyella</taxon>
    </lineage>
</organism>